<evidence type="ECO:0000256" key="7">
    <source>
        <dbReference type="SAM" id="MobiDB-lite"/>
    </source>
</evidence>
<evidence type="ECO:0008006" key="11">
    <source>
        <dbReference type="Google" id="ProtNLM"/>
    </source>
</evidence>
<proteinExistence type="inferred from homology"/>
<comment type="similarity">
    <text evidence="2">Belongs to the CPA3 antiporters (TC 2.A.63) subunit E family.</text>
</comment>
<evidence type="ECO:0000313" key="9">
    <source>
        <dbReference type="EMBL" id="GAA3288312.1"/>
    </source>
</evidence>
<comment type="caution">
    <text evidence="9">The sequence shown here is derived from an EMBL/GenBank/DDBJ whole genome shotgun (WGS) entry which is preliminary data.</text>
</comment>
<feature type="transmembrane region" description="Helical" evidence="8">
    <location>
        <begin position="61"/>
        <end position="88"/>
    </location>
</feature>
<keyword evidence="3" id="KW-1003">Cell membrane</keyword>
<dbReference type="RefSeq" id="WP_344722232.1">
    <property type="nucleotide sequence ID" value="NZ_BAAAYG010000016.1"/>
</dbReference>
<dbReference type="NCBIfam" id="NF006521">
    <property type="entry name" value="PRK08965.1-5"/>
    <property type="match status" value="1"/>
</dbReference>
<evidence type="ECO:0000256" key="3">
    <source>
        <dbReference type="ARBA" id="ARBA00022475"/>
    </source>
</evidence>
<dbReference type="PANTHER" id="PTHR34584">
    <property type="entry name" value="NA(+)/H(+) ANTIPORTER SUBUNIT E1"/>
    <property type="match status" value="1"/>
</dbReference>
<protein>
    <recommendedName>
        <fullName evidence="11">Na+/H+ antiporter subunit E</fullName>
    </recommendedName>
</protein>
<feature type="region of interest" description="Disordered" evidence="7">
    <location>
        <begin position="174"/>
        <end position="219"/>
    </location>
</feature>
<evidence type="ECO:0000256" key="8">
    <source>
        <dbReference type="SAM" id="Phobius"/>
    </source>
</evidence>
<evidence type="ECO:0000256" key="6">
    <source>
        <dbReference type="ARBA" id="ARBA00023136"/>
    </source>
</evidence>
<evidence type="ECO:0000256" key="4">
    <source>
        <dbReference type="ARBA" id="ARBA00022692"/>
    </source>
</evidence>
<evidence type="ECO:0000256" key="5">
    <source>
        <dbReference type="ARBA" id="ARBA00022989"/>
    </source>
</evidence>
<dbReference type="InterPro" id="IPR002758">
    <property type="entry name" value="Cation_antiport_E"/>
</dbReference>
<feature type="transmembrane region" description="Helical" evidence="8">
    <location>
        <begin position="31"/>
        <end position="49"/>
    </location>
</feature>
<organism evidence="9 10">
    <name type="scientific">Nesterenkonia halobia</name>
    <dbReference type="NCBI Taxonomy" id="37922"/>
    <lineage>
        <taxon>Bacteria</taxon>
        <taxon>Bacillati</taxon>
        <taxon>Actinomycetota</taxon>
        <taxon>Actinomycetes</taxon>
        <taxon>Micrococcales</taxon>
        <taxon>Micrococcaceae</taxon>
        <taxon>Nesterenkonia</taxon>
    </lineage>
</organism>
<accession>A0ABP6RIZ5</accession>
<keyword evidence="4 8" id="KW-0812">Transmembrane</keyword>
<sequence>MRRPRTPLRLEMPLIAFLTFLWMAVWRDFTLGTLLVGLVLGTAIVRVFYLPPLRGTGRFNLFWWVVFAGRFLGRMVFASFQVAWLAVVRGPRVRSAIVAVQLRSHDDFLVTMVGHAVVLVPGSLVLDVDRTTTTLYLHCLDFRGPEDADRVRRSVLRDEALLIRAGGTPSDLAGIRAEKRLGRTPGLSPAELRAHPPIDGSATREAAPGGLDASGEGRS</sequence>
<dbReference type="Proteomes" id="UP001501736">
    <property type="component" value="Unassembled WGS sequence"/>
</dbReference>
<evidence type="ECO:0000256" key="2">
    <source>
        <dbReference type="ARBA" id="ARBA00006228"/>
    </source>
</evidence>
<evidence type="ECO:0000256" key="1">
    <source>
        <dbReference type="ARBA" id="ARBA00004651"/>
    </source>
</evidence>
<dbReference type="PANTHER" id="PTHR34584:SF1">
    <property type="entry name" value="NA(+)_H(+) ANTIPORTER SUBUNIT E1"/>
    <property type="match status" value="1"/>
</dbReference>
<dbReference type="Pfam" id="PF01899">
    <property type="entry name" value="MNHE"/>
    <property type="match status" value="1"/>
</dbReference>
<reference evidence="10" key="1">
    <citation type="journal article" date="2019" name="Int. J. Syst. Evol. Microbiol.">
        <title>The Global Catalogue of Microorganisms (GCM) 10K type strain sequencing project: providing services to taxonomists for standard genome sequencing and annotation.</title>
        <authorList>
            <consortium name="The Broad Institute Genomics Platform"/>
            <consortium name="The Broad Institute Genome Sequencing Center for Infectious Disease"/>
            <person name="Wu L."/>
            <person name="Ma J."/>
        </authorList>
    </citation>
    <scope>NUCLEOTIDE SEQUENCE [LARGE SCALE GENOMIC DNA]</scope>
    <source>
        <strain evidence="10">JCM 11483</strain>
    </source>
</reference>
<name>A0ABP6RIZ5_9MICC</name>
<keyword evidence="10" id="KW-1185">Reference proteome</keyword>
<gene>
    <name evidence="9" type="ORF">GCM10020260_26640</name>
</gene>
<evidence type="ECO:0000313" key="10">
    <source>
        <dbReference type="Proteomes" id="UP001501736"/>
    </source>
</evidence>
<dbReference type="EMBL" id="BAAAYG010000016">
    <property type="protein sequence ID" value="GAA3288312.1"/>
    <property type="molecule type" value="Genomic_DNA"/>
</dbReference>
<feature type="transmembrane region" description="Helical" evidence="8">
    <location>
        <begin position="7"/>
        <end position="25"/>
    </location>
</feature>
<keyword evidence="6 8" id="KW-0472">Membrane</keyword>
<keyword evidence="5 8" id="KW-1133">Transmembrane helix</keyword>
<comment type="subcellular location">
    <subcellularLocation>
        <location evidence="1">Cell membrane</location>
        <topology evidence="1">Multi-pass membrane protein</topology>
    </subcellularLocation>
</comment>